<feature type="domain" description="ABC transporter" evidence="5">
    <location>
        <begin position="1"/>
        <end position="234"/>
    </location>
</feature>
<dbReference type="EMBL" id="CP063845">
    <property type="protein sequence ID" value="UFP93976.1"/>
    <property type="molecule type" value="Genomic_DNA"/>
</dbReference>
<organism evidence="6 7">
    <name type="scientific">Gloeobacter morelensis MG652769</name>
    <dbReference type="NCBI Taxonomy" id="2781736"/>
    <lineage>
        <taxon>Bacteria</taxon>
        <taxon>Bacillati</taxon>
        <taxon>Cyanobacteriota</taxon>
        <taxon>Cyanophyceae</taxon>
        <taxon>Gloeobacterales</taxon>
        <taxon>Gloeobacteraceae</taxon>
        <taxon>Gloeobacter</taxon>
        <taxon>Gloeobacter morelensis</taxon>
    </lineage>
</organism>
<comment type="subcellular location">
    <subcellularLocation>
        <location evidence="1">Cell inner membrane</location>
        <topology evidence="1">Peripheral membrane protein</topology>
    </subcellularLocation>
</comment>
<keyword evidence="7" id="KW-1185">Reference proteome</keyword>
<dbReference type="PROSITE" id="PS50893">
    <property type="entry name" value="ABC_TRANSPORTER_2"/>
    <property type="match status" value="1"/>
</dbReference>
<reference evidence="6 7" key="1">
    <citation type="journal article" date="2021" name="Genome Biol. Evol.">
        <title>Complete Genome Sequencing of a Novel Gloeobacter Species from a Waterfall Cave in Mexico.</title>
        <authorList>
            <person name="Saw J.H."/>
            <person name="Cardona T."/>
            <person name="Montejano G."/>
        </authorList>
    </citation>
    <scope>NUCLEOTIDE SEQUENCE [LARGE SCALE GENOMIC DNA]</scope>
    <source>
        <strain evidence="6">MG652769</strain>
    </source>
</reference>
<accession>A0ABY3PJX2</accession>
<evidence type="ECO:0000256" key="4">
    <source>
        <dbReference type="ARBA" id="ARBA00022840"/>
    </source>
</evidence>
<dbReference type="InterPro" id="IPR003439">
    <property type="entry name" value="ABC_transporter-like_ATP-bd"/>
</dbReference>
<dbReference type="SUPFAM" id="SSF52540">
    <property type="entry name" value="P-loop containing nucleoside triphosphate hydrolases"/>
    <property type="match status" value="1"/>
</dbReference>
<dbReference type="InterPro" id="IPR050093">
    <property type="entry name" value="ABC_SmlMolc_Importer"/>
</dbReference>
<dbReference type="InterPro" id="IPR017871">
    <property type="entry name" value="ABC_transporter-like_CS"/>
</dbReference>
<dbReference type="InterPro" id="IPR027417">
    <property type="entry name" value="P-loop_NTPase"/>
</dbReference>
<dbReference type="PANTHER" id="PTHR42781">
    <property type="entry name" value="SPERMIDINE/PUTRESCINE IMPORT ATP-BINDING PROTEIN POTA"/>
    <property type="match status" value="1"/>
</dbReference>
<dbReference type="Gene3D" id="3.40.50.300">
    <property type="entry name" value="P-loop containing nucleotide triphosphate hydrolases"/>
    <property type="match status" value="1"/>
</dbReference>
<evidence type="ECO:0000313" key="7">
    <source>
        <dbReference type="Proteomes" id="UP001054846"/>
    </source>
</evidence>
<evidence type="ECO:0000256" key="3">
    <source>
        <dbReference type="ARBA" id="ARBA00022741"/>
    </source>
</evidence>
<dbReference type="PROSITE" id="PS00211">
    <property type="entry name" value="ABC_TRANSPORTER_1"/>
    <property type="match status" value="1"/>
</dbReference>
<evidence type="ECO:0000259" key="5">
    <source>
        <dbReference type="PROSITE" id="PS50893"/>
    </source>
</evidence>
<dbReference type="SMART" id="SM00382">
    <property type="entry name" value="AAA"/>
    <property type="match status" value="1"/>
</dbReference>
<proteinExistence type="predicted"/>
<evidence type="ECO:0000256" key="2">
    <source>
        <dbReference type="ARBA" id="ARBA00022448"/>
    </source>
</evidence>
<dbReference type="GO" id="GO:0005524">
    <property type="term" value="F:ATP binding"/>
    <property type="evidence" value="ECO:0007669"/>
    <property type="project" value="UniProtKB-KW"/>
</dbReference>
<protein>
    <submittedName>
        <fullName evidence="6">ATP-binding cassette domain-containing protein</fullName>
    </submittedName>
</protein>
<name>A0ABY3PJX2_9CYAN</name>
<keyword evidence="3" id="KW-0547">Nucleotide-binding</keyword>
<evidence type="ECO:0000256" key="1">
    <source>
        <dbReference type="ARBA" id="ARBA00004417"/>
    </source>
</evidence>
<gene>
    <name evidence="6" type="ORF">ISF26_19760</name>
</gene>
<evidence type="ECO:0000313" key="6">
    <source>
        <dbReference type="EMBL" id="UFP93976.1"/>
    </source>
</evidence>
<dbReference type="PANTHER" id="PTHR42781:SF4">
    <property type="entry name" value="SPERMIDINE_PUTRESCINE IMPORT ATP-BINDING PROTEIN POTA"/>
    <property type="match status" value="1"/>
</dbReference>
<keyword evidence="2" id="KW-0813">Transport</keyword>
<dbReference type="Proteomes" id="UP001054846">
    <property type="component" value="Chromosome"/>
</dbReference>
<sequence length="236" mass="26276">MVKLAVAVHKRLGDFQLAVDFAVEGGLIVLFGPSGCGKSSTLAAIAGLLQPDRGRIALGEEVFCDSERNIHIAPQRRRLGFVFQNYALFPHLNVERNICFAIDRESRDFQRERLRELLTLLRLENLAHRYPAELSGGQQQRVALARALAPHPRLLLLDEPFSALDSELREELRDELKRLQIELALPVVMVTHTRSEALQLADTVVRLDLGQVMAVGSAAAVLSPTPRTGNNARFSW</sequence>
<dbReference type="RefSeq" id="WP_230841033.1">
    <property type="nucleotide sequence ID" value="NZ_CP063845.1"/>
</dbReference>
<dbReference type="InterPro" id="IPR003593">
    <property type="entry name" value="AAA+_ATPase"/>
</dbReference>
<keyword evidence="4 6" id="KW-0067">ATP-binding</keyword>
<dbReference type="Pfam" id="PF00005">
    <property type="entry name" value="ABC_tran"/>
    <property type="match status" value="1"/>
</dbReference>